<comment type="caution">
    <text evidence="2">The sequence shown here is derived from an EMBL/GenBank/DDBJ whole genome shotgun (WGS) entry which is preliminary data.</text>
</comment>
<feature type="region of interest" description="Disordered" evidence="1">
    <location>
        <begin position="193"/>
        <end position="220"/>
    </location>
</feature>
<keyword evidence="3" id="KW-1185">Reference proteome</keyword>
<feature type="compositionally biased region" description="Acidic residues" evidence="1">
    <location>
        <begin position="193"/>
        <end position="202"/>
    </location>
</feature>
<name>A0AAV9XBA0_9PEZI</name>
<evidence type="ECO:0000313" key="3">
    <source>
        <dbReference type="Proteomes" id="UP001365542"/>
    </source>
</evidence>
<evidence type="ECO:0000256" key="1">
    <source>
        <dbReference type="SAM" id="MobiDB-lite"/>
    </source>
</evidence>
<reference evidence="2 3" key="1">
    <citation type="submission" date="2019-10" db="EMBL/GenBank/DDBJ databases">
        <authorList>
            <person name="Palmer J.M."/>
        </authorList>
    </citation>
    <scope>NUCLEOTIDE SEQUENCE [LARGE SCALE GENOMIC DNA]</scope>
    <source>
        <strain evidence="2 3">TWF694</strain>
    </source>
</reference>
<dbReference type="EMBL" id="JAVHJO010000006">
    <property type="protein sequence ID" value="KAK6539363.1"/>
    <property type="molecule type" value="Genomic_DNA"/>
</dbReference>
<proteinExistence type="predicted"/>
<accession>A0AAV9XBA0</accession>
<dbReference type="AlphaFoldDB" id="A0AAV9XBA0"/>
<protein>
    <submittedName>
        <fullName evidence="2">Uncharacterized protein</fullName>
    </submittedName>
</protein>
<feature type="compositionally biased region" description="Low complexity" evidence="1">
    <location>
        <begin position="244"/>
        <end position="255"/>
    </location>
</feature>
<sequence length="395" mass="44585">MMSQPLELDAQILENMKGITLYEVWRAALLRRKSTEPITKKPWLVYLESVGCRYMSQFFTSGMHKTGYTLHKAIIEKLKGPGCRNKNPHFRADIYCITWEDVDLVIQQHNDKPRTEKFQPRSLPQSPEIKAPEIPKVTKSSAPVKKKSISSNIVTLPKLSTVLRTSLVGNPDKKFTLPEQQIQQTIIVDDEVASVGESGDETEDRHDSANREYSISSGPFTPNPLSPSIWSLLSEFPDRKPTPQSSISSDQQLSSFTDHFHRPSKRVRIEESERGSYSPEIVQQTPAIQPEREPRNNHKSTDLLKVHFNSISNTPSEYCSRGVDSPTSTVDQNIQTYTTMVAAPPGFANDVLVELRAIRSLLQQQNNQQQGFTDTVNEVKLTMDKLLQFCSGETA</sequence>
<feature type="region of interest" description="Disordered" evidence="1">
    <location>
        <begin position="234"/>
        <end position="279"/>
    </location>
</feature>
<dbReference type="Proteomes" id="UP001365542">
    <property type="component" value="Unassembled WGS sequence"/>
</dbReference>
<gene>
    <name evidence="2" type="ORF">TWF694_009593</name>
</gene>
<evidence type="ECO:0000313" key="2">
    <source>
        <dbReference type="EMBL" id="KAK6539363.1"/>
    </source>
</evidence>
<organism evidence="2 3">
    <name type="scientific">Orbilia ellipsospora</name>
    <dbReference type="NCBI Taxonomy" id="2528407"/>
    <lineage>
        <taxon>Eukaryota</taxon>
        <taxon>Fungi</taxon>
        <taxon>Dikarya</taxon>
        <taxon>Ascomycota</taxon>
        <taxon>Pezizomycotina</taxon>
        <taxon>Orbiliomycetes</taxon>
        <taxon>Orbiliales</taxon>
        <taxon>Orbiliaceae</taxon>
        <taxon>Orbilia</taxon>
    </lineage>
</organism>
<feature type="compositionally biased region" description="Polar residues" evidence="1">
    <location>
        <begin position="211"/>
        <end position="220"/>
    </location>
</feature>